<evidence type="ECO:0000313" key="2">
    <source>
        <dbReference type="Proteomes" id="UP000324222"/>
    </source>
</evidence>
<dbReference type="EMBL" id="VSRR010091321">
    <property type="protein sequence ID" value="MPC92449.1"/>
    <property type="molecule type" value="Genomic_DNA"/>
</dbReference>
<evidence type="ECO:0000313" key="1">
    <source>
        <dbReference type="EMBL" id="MPC92449.1"/>
    </source>
</evidence>
<accession>A0A5B7JC08</accession>
<proteinExistence type="predicted"/>
<sequence length="30" mass="3506">MIPKKTCLHIHSGDYLAILYSFRNSLWGLK</sequence>
<organism evidence="1 2">
    <name type="scientific">Portunus trituberculatus</name>
    <name type="common">Swimming crab</name>
    <name type="synonym">Neptunus trituberculatus</name>
    <dbReference type="NCBI Taxonomy" id="210409"/>
    <lineage>
        <taxon>Eukaryota</taxon>
        <taxon>Metazoa</taxon>
        <taxon>Ecdysozoa</taxon>
        <taxon>Arthropoda</taxon>
        <taxon>Crustacea</taxon>
        <taxon>Multicrustacea</taxon>
        <taxon>Malacostraca</taxon>
        <taxon>Eumalacostraca</taxon>
        <taxon>Eucarida</taxon>
        <taxon>Decapoda</taxon>
        <taxon>Pleocyemata</taxon>
        <taxon>Brachyura</taxon>
        <taxon>Eubrachyura</taxon>
        <taxon>Portunoidea</taxon>
        <taxon>Portunidae</taxon>
        <taxon>Portuninae</taxon>
        <taxon>Portunus</taxon>
    </lineage>
</organism>
<dbReference type="AlphaFoldDB" id="A0A5B7JC08"/>
<protein>
    <submittedName>
        <fullName evidence="1">Uncharacterized protein</fullName>
    </submittedName>
</protein>
<gene>
    <name evidence="1" type="ORF">E2C01_087537</name>
</gene>
<dbReference type="Proteomes" id="UP000324222">
    <property type="component" value="Unassembled WGS sequence"/>
</dbReference>
<keyword evidence="2" id="KW-1185">Reference proteome</keyword>
<comment type="caution">
    <text evidence="1">The sequence shown here is derived from an EMBL/GenBank/DDBJ whole genome shotgun (WGS) entry which is preliminary data.</text>
</comment>
<reference evidence="1 2" key="1">
    <citation type="submission" date="2019-05" db="EMBL/GenBank/DDBJ databases">
        <title>Another draft genome of Portunus trituberculatus and its Hox gene families provides insights of decapod evolution.</title>
        <authorList>
            <person name="Jeong J.-H."/>
            <person name="Song I."/>
            <person name="Kim S."/>
            <person name="Choi T."/>
            <person name="Kim D."/>
            <person name="Ryu S."/>
            <person name="Kim W."/>
        </authorList>
    </citation>
    <scope>NUCLEOTIDE SEQUENCE [LARGE SCALE GENOMIC DNA]</scope>
    <source>
        <tissue evidence="1">Muscle</tissue>
    </source>
</reference>
<name>A0A5B7JC08_PORTR</name>